<evidence type="ECO:0000256" key="10">
    <source>
        <dbReference type="ARBA" id="ARBA00029605"/>
    </source>
</evidence>
<evidence type="ECO:0000256" key="11">
    <source>
        <dbReference type="SAM" id="SignalP"/>
    </source>
</evidence>
<dbReference type="PANTHER" id="PTHR43722">
    <property type="entry name" value="PROLINE IMINOPEPTIDASE"/>
    <property type="match status" value="1"/>
</dbReference>
<proteinExistence type="inferred from homology"/>
<name>A0A3G2E979_9BURK</name>
<feature type="signal peptide" evidence="11">
    <location>
        <begin position="1"/>
        <end position="19"/>
    </location>
</feature>
<evidence type="ECO:0000256" key="8">
    <source>
        <dbReference type="ARBA" id="ARBA00022670"/>
    </source>
</evidence>
<reference evidence="13 14" key="1">
    <citation type="submission" date="2018-10" db="EMBL/GenBank/DDBJ databases">
        <title>Effects of UV and annual dynamics of microbial communities in freshwater RAS systems.</title>
        <authorList>
            <person name="Bekkelund A.K."/>
            <person name="Hansen B.R."/>
            <person name="Stokken H."/>
            <person name="Eriksen B.F."/>
            <person name="Kashulin N.A."/>
        </authorList>
    </citation>
    <scope>NUCLEOTIDE SEQUENCE [LARGE SCALE GENOMIC DNA]</scope>
    <source>
        <strain evidence="13 14">BHSEK</strain>
    </source>
</reference>
<gene>
    <name evidence="13" type="ORF">D9M09_12270</name>
</gene>
<dbReference type="Gene3D" id="3.40.50.1820">
    <property type="entry name" value="alpha/beta hydrolase"/>
    <property type="match status" value="1"/>
</dbReference>
<accession>A0A3G2E979</accession>
<comment type="subcellular location">
    <subcellularLocation>
        <location evidence="2">Cytoplasm</location>
    </subcellularLocation>
</comment>
<feature type="domain" description="AB hydrolase-1" evidence="12">
    <location>
        <begin position="62"/>
        <end position="310"/>
    </location>
</feature>
<organism evidence="13 14">
    <name type="scientific">Janthinobacterium agaricidamnosum</name>
    <dbReference type="NCBI Taxonomy" id="55508"/>
    <lineage>
        <taxon>Bacteria</taxon>
        <taxon>Pseudomonadati</taxon>
        <taxon>Pseudomonadota</taxon>
        <taxon>Betaproteobacteria</taxon>
        <taxon>Burkholderiales</taxon>
        <taxon>Oxalobacteraceae</taxon>
        <taxon>Janthinobacterium</taxon>
    </lineage>
</organism>
<dbReference type="Proteomes" id="UP000279594">
    <property type="component" value="Chromosome"/>
</dbReference>
<dbReference type="InterPro" id="IPR005944">
    <property type="entry name" value="Pro_iminopeptidase"/>
</dbReference>
<evidence type="ECO:0000256" key="5">
    <source>
        <dbReference type="ARBA" id="ARBA00021843"/>
    </source>
</evidence>
<evidence type="ECO:0000256" key="6">
    <source>
        <dbReference type="ARBA" id="ARBA00022438"/>
    </source>
</evidence>
<dbReference type="EC" id="3.4.11.5" evidence="4"/>
<keyword evidence="7" id="KW-0963">Cytoplasm</keyword>
<evidence type="ECO:0000256" key="2">
    <source>
        <dbReference type="ARBA" id="ARBA00004496"/>
    </source>
</evidence>
<evidence type="ECO:0000259" key="12">
    <source>
        <dbReference type="Pfam" id="PF00561"/>
    </source>
</evidence>
<evidence type="ECO:0000256" key="1">
    <source>
        <dbReference type="ARBA" id="ARBA00001585"/>
    </source>
</evidence>
<dbReference type="RefSeq" id="WP_121669413.1">
    <property type="nucleotide sequence ID" value="NZ_CP033019.1"/>
</dbReference>
<dbReference type="SUPFAM" id="SSF53474">
    <property type="entry name" value="alpha/beta-Hydrolases"/>
    <property type="match status" value="1"/>
</dbReference>
<keyword evidence="9 13" id="KW-0378">Hydrolase</keyword>
<keyword evidence="6" id="KW-0031">Aminopeptidase</keyword>
<protein>
    <recommendedName>
        <fullName evidence="5">Proline iminopeptidase</fullName>
        <ecNumber evidence="4">3.4.11.5</ecNumber>
    </recommendedName>
    <alternativeName>
        <fullName evidence="10">Prolyl aminopeptidase</fullName>
    </alternativeName>
</protein>
<keyword evidence="14" id="KW-1185">Reference proteome</keyword>
<dbReference type="GO" id="GO:0006508">
    <property type="term" value="P:proteolysis"/>
    <property type="evidence" value="ECO:0007669"/>
    <property type="project" value="UniProtKB-KW"/>
</dbReference>
<evidence type="ECO:0000313" key="14">
    <source>
        <dbReference type="Proteomes" id="UP000279594"/>
    </source>
</evidence>
<keyword evidence="8" id="KW-0645">Protease</keyword>
<feature type="chain" id="PRO_5018203764" description="Proline iminopeptidase" evidence="11">
    <location>
        <begin position="20"/>
        <end position="351"/>
    </location>
</feature>
<comment type="similarity">
    <text evidence="3">Belongs to the peptidase S33 family.</text>
</comment>
<dbReference type="EMBL" id="CP033019">
    <property type="protein sequence ID" value="AYM76482.1"/>
    <property type="molecule type" value="Genomic_DNA"/>
</dbReference>
<dbReference type="GO" id="GO:0005737">
    <property type="term" value="C:cytoplasm"/>
    <property type="evidence" value="ECO:0007669"/>
    <property type="project" value="UniProtKB-SubCell"/>
</dbReference>
<dbReference type="PRINTS" id="PR00793">
    <property type="entry name" value="PROAMNOPTASE"/>
</dbReference>
<dbReference type="InterPro" id="IPR000073">
    <property type="entry name" value="AB_hydrolase_1"/>
</dbReference>
<dbReference type="AlphaFoldDB" id="A0A3G2E979"/>
<dbReference type="PANTHER" id="PTHR43722:SF1">
    <property type="entry name" value="PROLINE IMINOPEPTIDASE"/>
    <property type="match status" value="1"/>
</dbReference>
<evidence type="ECO:0000256" key="3">
    <source>
        <dbReference type="ARBA" id="ARBA00010088"/>
    </source>
</evidence>
<dbReference type="InterPro" id="IPR029058">
    <property type="entry name" value="AB_hydrolase_fold"/>
</dbReference>
<evidence type="ECO:0000256" key="7">
    <source>
        <dbReference type="ARBA" id="ARBA00022490"/>
    </source>
</evidence>
<dbReference type="Pfam" id="PF00561">
    <property type="entry name" value="Abhydrolase_1"/>
    <property type="match status" value="1"/>
</dbReference>
<evidence type="ECO:0000313" key="13">
    <source>
        <dbReference type="EMBL" id="AYM76482.1"/>
    </source>
</evidence>
<evidence type="ECO:0000256" key="4">
    <source>
        <dbReference type="ARBA" id="ARBA00012568"/>
    </source>
</evidence>
<sequence length="351" mass="38279">MRKICSVLSLLSCLGFVEAAEPAFSAGTIFASPAQAVREQGYVPINGIEQWITVTGAACGNPVILFIHGGPGNALSPFADAIYAPWQQNYTLVQWDQRGAGMTYAKQRPTEDIPLTVEQMRDDGIAVARYLRQHLGKDKVILMGSSWGSILGVHMAKAQPDLFHAYLGTAQVVNARDNEAGMYREVLALAQAAGDTPTVDKLAALGPPPWTDPRNFGILRRFDRKYEGLATDAPPKHWWQPAPFYATPQALADAEAADDYSYLQFIGLRGDGMFAKVDLPALGTRFDLPVFFITGEADLLTSPAIARTYFDSITAPAKGFTLVKRAGHDPNQAVLHAQWTVLRDQVVPLIH</sequence>
<dbReference type="InterPro" id="IPR002410">
    <property type="entry name" value="Peptidase_S33"/>
</dbReference>
<keyword evidence="11" id="KW-0732">Signal</keyword>
<dbReference type="GO" id="GO:0004177">
    <property type="term" value="F:aminopeptidase activity"/>
    <property type="evidence" value="ECO:0007669"/>
    <property type="project" value="UniProtKB-KW"/>
</dbReference>
<evidence type="ECO:0000256" key="9">
    <source>
        <dbReference type="ARBA" id="ARBA00022801"/>
    </source>
</evidence>
<comment type="catalytic activity">
    <reaction evidence="1">
        <text>Release of N-terminal proline from a peptide.</text>
        <dbReference type="EC" id="3.4.11.5"/>
    </reaction>
</comment>